<proteinExistence type="predicted"/>
<sequence length="135" mass="14723">MPSSFGEGEQRIHPSKAADDRASLTPFLDYQRATLAMKCQGLTGEQLEQKAIPTSGLTLLGLVRHAASIERSSFRFALGAEDVRSLWPDEVDGTFAEFHVEDCPCRKPHPCRSSSMPVLVEDAAEAIVSTYVEVG</sequence>
<dbReference type="InterPro" id="IPR007061">
    <property type="entry name" value="MST-like"/>
</dbReference>
<reference evidence="1 2" key="1">
    <citation type="submission" date="2023-11" db="EMBL/GenBank/DDBJ databases">
        <title>30 novel species of actinomycetes from the DSMZ collection.</title>
        <authorList>
            <person name="Nouioui I."/>
        </authorList>
    </citation>
    <scope>NUCLEOTIDE SEQUENCE [LARGE SCALE GENOMIC DNA]</scope>
    <source>
        <strain evidence="1 2">DSM 41524</strain>
    </source>
</reference>
<dbReference type="Pfam" id="PF04978">
    <property type="entry name" value="MST"/>
    <property type="match status" value="1"/>
</dbReference>
<keyword evidence="2" id="KW-1185">Reference proteome</keyword>
<gene>
    <name evidence="1" type="ORF">V2J94_40415</name>
</gene>
<dbReference type="EMBL" id="JAZBJO010000043">
    <property type="protein sequence ID" value="MEE4598053.1"/>
    <property type="molecule type" value="Genomic_DNA"/>
</dbReference>
<dbReference type="InterPro" id="IPR034660">
    <property type="entry name" value="DinB/YfiT-like"/>
</dbReference>
<name>A0ABU7Q9I3_9ACTN</name>
<dbReference type="SUPFAM" id="SSF109854">
    <property type="entry name" value="DinB/YfiT-like putative metalloenzymes"/>
    <property type="match status" value="1"/>
</dbReference>
<protein>
    <submittedName>
        <fullName evidence="1">DUF664 domain-containing protein</fullName>
    </submittedName>
</protein>
<dbReference type="Proteomes" id="UP001354709">
    <property type="component" value="Unassembled WGS sequence"/>
</dbReference>
<organism evidence="1 2">
    <name type="scientific">Streptomyces asiaticus subsp. ignotus</name>
    <dbReference type="NCBI Taxonomy" id="3098222"/>
    <lineage>
        <taxon>Bacteria</taxon>
        <taxon>Bacillati</taxon>
        <taxon>Actinomycetota</taxon>
        <taxon>Actinomycetes</taxon>
        <taxon>Kitasatosporales</taxon>
        <taxon>Streptomycetaceae</taxon>
        <taxon>Streptomyces</taxon>
        <taxon>Streptomyces violaceusniger group</taxon>
    </lineage>
</organism>
<evidence type="ECO:0000313" key="1">
    <source>
        <dbReference type="EMBL" id="MEE4598053.1"/>
    </source>
</evidence>
<accession>A0ABU7Q9I3</accession>
<dbReference type="Gene3D" id="1.20.120.450">
    <property type="entry name" value="dinb family like domain"/>
    <property type="match status" value="1"/>
</dbReference>
<evidence type="ECO:0000313" key="2">
    <source>
        <dbReference type="Proteomes" id="UP001354709"/>
    </source>
</evidence>
<dbReference type="RefSeq" id="WP_330815069.1">
    <property type="nucleotide sequence ID" value="NZ_JAZBJO010000043.1"/>
</dbReference>
<comment type="caution">
    <text evidence="1">The sequence shown here is derived from an EMBL/GenBank/DDBJ whole genome shotgun (WGS) entry which is preliminary data.</text>
</comment>